<dbReference type="InterPro" id="IPR011629">
    <property type="entry name" value="CobW-like_C"/>
</dbReference>
<keyword evidence="10" id="KW-1185">Reference proteome</keyword>
<evidence type="ECO:0000256" key="4">
    <source>
        <dbReference type="ARBA" id="ARBA00034320"/>
    </source>
</evidence>
<dbReference type="InterPro" id="IPR003495">
    <property type="entry name" value="CobW/HypB/UreG_nucleotide-bd"/>
</dbReference>
<dbReference type="Gene3D" id="3.30.1220.10">
    <property type="entry name" value="CobW-like, C-terminal domain"/>
    <property type="match status" value="1"/>
</dbReference>
<dbReference type="RefSeq" id="WP_093520960.1">
    <property type="nucleotide sequence ID" value="NZ_FOSK01000008.1"/>
</dbReference>
<dbReference type="SUPFAM" id="SSF52540">
    <property type="entry name" value="P-loop containing nucleoside triphosphate hydrolases"/>
    <property type="match status" value="1"/>
</dbReference>
<dbReference type="Proteomes" id="UP000199598">
    <property type="component" value="Unassembled WGS sequence"/>
</dbReference>
<dbReference type="Gene3D" id="3.40.50.300">
    <property type="entry name" value="P-loop containing nucleotide triphosphate hydrolases"/>
    <property type="match status" value="1"/>
</dbReference>
<dbReference type="SMART" id="SM00833">
    <property type="entry name" value="CobW_C"/>
    <property type="match status" value="1"/>
</dbReference>
<evidence type="ECO:0000256" key="2">
    <source>
        <dbReference type="ARBA" id="ARBA00022801"/>
    </source>
</evidence>
<evidence type="ECO:0000256" key="5">
    <source>
        <dbReference type="ARBA" id="ARBA00045658"/>
    </source>
</evidence>
<name>A0A1I4BTB4_9HYPH</name>
<comment type="similarity">
    <text evidence="4">Belongs to the SIMIBI class G3E GTPase family. ZNG1 subfamily.</text>
</comment>
<feature type="region of interest" description="Disordered" evidence="7">
    <location>
        <begin position="248"/>
        <end position="267"/>
    </location>
</feature>
<sequence>MTVSFAAPSKKIPAVIITGFLGAGKTTLVRNLLMKAQDKRIALIVNEFGEMGFDGSLVNGCADPDCSADEVVELANGCICCTVADDFLPTMEMLLEREQVPDVVVIETSGLALPQPLVRAFNWPSVKPRVTVDSVVTVVDAPAVAAGKVASDEEAVAAQRAADDALDHESPVEELFADQLTCADLVVLSKADLLTEAELAAVKQTIRGRVRDGVEIVSASHGELALDVLLGRDAGAEDDMDLRLSHHEAQHAHDHDHDHDHHHEHSHDDFESFVLPVRRFASLEEVKAQVETAMKVSGVLRIKGSVVVDGKTAPVLVQAVGPRVEAWFAAGSESHSKLVVIGLAGLDKHSVQAALSEFELVKR</sequence>
<keyword evidence="2" id="KW-0378">Hydrolase</keyword>
<accession>A0A1I4BTB4</accession>
<protein>
    <submittedName>
        <fullName evidence="9">Cobalamin biosynthesis protein CobW</fullName>
    </submittedName>
</protein>
<keyword evidence="1" id="KW-0547">Nucleotide-binding</keyword>
<dbReference type="InterPro" id="IPR027417">
    <property type="entry name" value="P-loop_NTPase"/>
</dbReference>
<reference evidence="9 10" key="1">
    <citation type="submission" date="2016-10" db="EMBL/GenBank/DDBJ databases">
        <authorList>
            <person name="Varghese N."/>
            <person name="Submissions S."/>
        </authorList>
    </citation>
    <scope>NUCLEOTIDE SEQUENCE [LARGE SCALE GENOMIC DNA]</scope>
    <source>
        <strain evidence="9 10">DSM 16392</strain>
    </source>
</reference>
<dbReference type="InterPro" id="IPR036627">
    <property type="entry name" value="CobW-likC_sf"/>
</dbReference>
<dbReference type="Pfam" id="PF07683">
    <property type="entry name" value="CobW_C"/>
    <property type="match status" value="1"/>
</dbReference>
<dbReference type="InterPro" id="IPR012824">
    <property type="entry name" value="CobW"/>
</dbReference>
<evidence type="ECO:0000256" key="7">
    <source>
        <dbReference type="SAM" id="MobiDB-lite"/>
    </source>
</evidence>
<gene>
    <name evidence="9" type="ORF">SAMN04488518_108150</name>
</gene>
<evidence type="ECO:0000256" key="3">
    <source>
        <dbReference type="ARBA" id="ARBA00023186"/>
    </source>
</evidence>
<organism evidence="9 10">
    <name type="scientific">Pseudovibrio ascidiaceicola</name>
    <dbReference type="NCBI Taxonomy" id="285279"/>
    <lineage>
        <taxon>Bacteria</taxon>
        <taxon>Pseudomonadati</taxon>
        <taxon>Pseudomonadota</taxon>
        <taxon>Alphaproteobacteria</taxon>
        <taxon>Hyphomicrobiales</taxon>
        <taxon>Stappiaceae</taxon>
        <taxon>Pseudovibrio</taxon>
    </lineage>
</organism>
<keyword evidence="3" id="KW-0143">Chaperone</keyword>
<dbReference type="PANTHER" id="PTHR13748:SF62">
    <property type="entry name" value="COBW DOMAIN-CONTAINING PROTEIN"/>
    <property type="match status" value="1"/>
</dbReference>
<evidence type="ECO:0000313" key="10">
    <source>
        <dbReference type="Proteomes" id="UP000199598"/>
    </source>
</evidence>
<feature type="domain" description="CobW C-terminal" evidence="8">
    <location>
        <begin position="270"/>
        <end position="359"/>
    </location>
</feature>
<dbReference type="PANTHER" id="PTHR13748">
    <property type="entry name" value="COBW-RELATED"/>
    <property type="match status" value="1"/>
</dbReference>
<dbReference type="EMBL" id="FOSK01000008">
    <property type="protein sequence ID" value="SFK72044.1"/>
    <property type="molecule type" value="Genomic_DNA"/>
</dbReference>
<dbReference type="NCBIfam" id="TIGR02475">
    <property type="entry name" value="CobW"/>
    <property type="match status" value="1"/>
</dbReference>
<dbReference type="Pfam" id="PF02492">
    <property type="entry name" value="cobW"/>
    <property type="match status" value="1"/>
</dbReference>
<dbReference type="InterPro" id="IPR051316">
    <property type="entry name" value="Zinc-reg_GTPase_activator"/>
</dbReference>
<proteinExistence type="inferred from homology"/>
<comment type="caution">
    <text evidence="9">The sequence shown here is derived from an EMBL/GenBank/DDBJ whole genome shotgun (WGS) entry which is preliminary data.</text>
</comment>
<comment type="catalytic activity">
    <reaction evidence="6">
        <text>GTP + H2O = GDP + phosphate + H(+)</text>
        <dbReference type="Rhea" id="RHEA:19669"/>
        <dbReference type="ChEBI" id="CHEBI:15377"/>
        <dbReference type="ChEBI" id="CHEBI:15378"/>
        <dbReference type="ChEBI" id="CHEBI:37565"/>
        <dbReference type="ChEBI" id="CHEBI:43474"/>
        <dbReference type="ChEBI" id="CHEBI:58189"/>
    </reaction>
    <physiologicalReaction direction="left-to-right" evidence="6">
        <dbReference type="Rhea" id="RHEA:19670"/>
    </physiologicalReaction>
</comment>
<evidence type="ECO:0000256" key="1">
    <source>
        <dbReference type="ARBA" id="ARBA00022741"/>
    </source>
</evidence>
<comment type="function">
    <text evidence="5">Zinc chaperone that directly transfers zinc cofactor to target proteins, thereby activating them. Zinc is transferred from the CXCC motif in the GTPase domain to the zinc binding site in target proteins in a process requiring GTP hydrolysis.</text>
</comment>
<dbReference type="CDD" id="cd03112">
    <property type="entry name" value="CobW-like"/>
    <property type="match status" value="1"/>
</dbReference>
<evidence type="ECO:0000313" key="9">
    <source>
        <dbReference type="EMBL" id="SFK72044.1"/>
    </source>
</evidence>
<dbReference type="SUPFAM" id="SSF90002">
    <property type="entry name" value="Hypothetical protein YjiA, C-terminal domain"/>
    <property type="match status" value="1"/>
</dbReference>
<evidence type="ECO:0000256" key="6">
    <source>
        <dbReference type="ARBA" id="ARBA00049117"/>
    </source>
</evidence>
<evidence type="ECO:0000259" key="8">
    <source>
        <dbReference type="SMART" id="SM00833"/>
    </source>
</evidence>